<keyword evidence="5 8" id="KW-0998">Cell outer membrane</keyword>
<evidence type="ECO:0000256" key="7">
    <source>
        <dbReference type="ARBA" id="ARBA00023316"/>
    </source>
</evidence>
<dbReference type="NCBIfam" id="NF008112">
    <property type="entry name" value="PRK10859.1"/>
    <property type="match status" value="1"/>
</dbReference>
<gene>
    <name evidence="8 10" type="primary">mltF</name>
    <name evidence="10" type="ORF">ACFP85_10430</name>
</gene>
<feature type="active site" evidence="8">
    <location>
        <position position="309"/>
    </location>
</feature>
<organism evidence="10 11">
    <name type="scientific">Pseudobowmanella zhangzhouensis</name>
    <dbReference type="NCBI Taxonomy" id="1537679"/>
    <lineage>
        <taxon>Bacteria</taxon>
        <taxon>Pseudomonadati</taxon>
        <taxon>Pseudomonadota</taxon>
        <taxon>Gammaproteobacteria</taxon>
        <taxon>Alteromonadales</taxon>
        <taxon>Alteromonadaceae</taxon>
    </lineage>
</organism>
<name>A0ABW1XMG3_9ALTE</name>
<dbReference type="PANTHER" id="PTHR35936">
    <property type="entry name" value="MEMBRANE-BOUND LYTIC MUREIN TRANSGLYCOSYLASE F"/>
    <property type="match status" value="1"/>
</dbReference>
<dbReference type="PANTHER" id="PTHR35936:SF32">
    <property type="entry name" value="MEMBRANE-BOUND LYTIC MUREIN TRANSGLYCOSYLASE F"/>
    <property type="match status" value="1"/>
</dbReference>
<dbReference type="InterPro" id="IPR023346">
    <property type="entry name" value="Lysozyme-like_dom_sf"/>
</dbReference>
<evidence type="ECO:0000256" key="4">
    <source>
        <dbReference type="ARBA" id="ARBA00023136"/>
    </source>
</evidence>
<evidence type="ECO:0000313" key="10">
    <source>
        <dbReference type="EMBL" id="MFC6440562.1"/>
    </source>
</evidence>
<dbReference type="SUPFAM" id="SSF53955">
    <property type="entry name" value="Lysozyme-like"/>
    <property type="match status" value="1"/>
</dbReference>
<feature type="signal peptide" evidence="8">
    <location>
        <begin position="1"/>
        <end position="23"/>
    </location>
</feature>
<dbReference type="EC" id="4.2.2.n1" evidence="8"/>
<dbReference type="InterPro" id="IPR023703">
    <property type="entry name" value="MltF"/>
</dbReference>
<comment type="similarity">
    <text evidence="1">Belongs to the transglycosylase Slt family.</text>
</comment>
<dbReference type="CDD" id="cd13403">
    <property type="entry name" value="MLTF-like"/>
    <property type="match status" value="1"/>
</dbReference>
<evidence type="ECO:0000256" key="2">
    <source>
        <dbReference type="ARBA" id="ARBA00010333"/>
    </source>
</evidence>
<keyword evidence="7 8" id="KW-0961">Cell wall biogenesis/degradation</keyword>
<comment type="catalytic activity">
    <reaction evidence="8">
        <text>Exolytic cleavage of the (1-&gt;4)-beta-glycosidic linkage between N-acetylmuramic acid (MurNAc) and N-acetylglucosamine (GlcNAc) residues in peptidoglycan, from either the reducing or the non-reducing ends of the peptidoglycan chains, with concomitant formation of a 1,6-anhydrobond in the MurNAc residue.</text>
        <dbReference type="EC" id="4.2.2.n1"/>
    </reaction>
</comment>
<feature type="domain" description="Solute-binding protein family 3/N-terminal" evidence="9">
    <location>
        <begin position="41"/>
        <end position="264"/>
    </location>
</feature>
<evidence type="ECO:0000256" key="1">
    <source>
        <dbReference type="ARBA" id="ARBA00007734"/>
    </source>
</evidence>
<comment type="similarity">
    <text evidence="2">Belongs to the bacterial solute-binding protein 3 family.</text>
</comment>
<dbReference type="InterPro" id="IPR000189">
    <property type="entry name" value="Transglyc_AS"/>
</dbReference>
<evidence type="ECO:0000256" key="3">
    <source>
        <dbReference type="ARBA" id="ARBA00022729"/>
    </source>
</evidence>
<comment type="domain">
    <text evidence="8">The N-terminal domain does not have lytic activity and probably modulates enzymatic activity. The C-terminal domain is the catalytic active domain.</text>
</comment>
<evidence type="ECO:0000259" key="9">
    <source>
        <dbReference type="SMART" id="SM00062"/>
    </source>
</evidence>
<proteinExistence type="inferred from homology"/>
<dbReference type="GO" id="GO:0016829">
    <property type="term" value="F:lyase activity"/>
    <property type="evidence" value="ECO:0007669"/>
    <property type="project" value="UniProtKB-KW"/>
</dbReference>
<dbReference type="EMBL" id="JBHSUS010000001">
    <property type="protein sequence ID" value="MFC6440562.1"/>
    <property type="molecule type" value="Genomic_DNA"/>
</dbReference>
<keyword evidence="11" id="KW-1185">Reference proteome</keyword>
<feature type="region of interest" description="LT domain" evidence="8">
    <location>
        <begin position="265"/>
        <end position="468"/>
    </location>
</feature>
<evidence type="ECO:0000256" key="5">
    <source>
        <dbReference type="ARBA" id="ARBA00023237"/>
    </source>
</evidence>
<dbReference type="Gene3D" id="3.40.190.10">
    <property type="entry name" value="Periplasmic binding protein-like II"/>
    <property type="match status" value="2"/>
</dbReference>
<reference evidence="11" key="1">
    <citation type="journal article" date="2019" name="Int. J. Syst. Evol. Microbiol.">
        <title>The Global Catalogue of Microorganisms (GCM) 10K type strain sequencing project: providing services to taxonomists for standard genome sequencing and annotation.</title>
        <authorList>
            <consortium name="The Broad Institute Genomics Platform"/>
            <consortium name="The Broad Institute Genome Sequencing Center for Infectious Disease"/>
            <person name="Wu L."/>
            <person name="Ma J."/>
        </authorList>
    </citation>
    <scope>NUCLEOTIDE SEQUENCE [LARGE SCALE GENOMIC DNA]</scope>
    <source>
        <strain evidence="11">CGMCC 1.16031</strain>
    </source>
</reference>
<evidence type="ECO:0000313" key="11">
    <source>
        <dbReference type="Proteomes" id="UP001596364"/>
    </source>
</evidence>
<comment type="function">
    <text evidence="8">Murein-degrading enzyme that degrades murein glycan strands and insoluble, high-molecular weight murein sacculi, with the concomitant formation of a 1,6-anhydromuramoyl product. Lytic transglycosylases (LTs) play an integral role in the metabolism of the peptidoglycan (PG) sacculus. Their lytic action creates space within the PG sacculus to allow for its expansion as well as for the insertion of various structures such as secretion systems and flagella.</text>
</comment>
<feature type="chain" id="PRO_5044915797" description="Membrane-bound lytic murein transglycosylase F" evidence="8">
    <location>
        <begin position="24"/>
        <end position="468"/>
    </location>
</feature>
<comment type="similarity">
    <text evidence="8">In the N-terminal section; belongs to the bacterial solute-binding protein 3 family.</text>
</comment>
<comment type="subcellular location">
    <subcellularLocation>
        <location evidence="8">Cell outer membrane</location>
        <topology evidence="8">Peripheral membrane protein</topology>
    </subcellularLocation>
    <text evidence="8">Attached to the inner leaflet of the outer membrane.</text>
</comment>
<dbReference type="PROSITE" id="PS00922">
    <property type="entry name" value="TRANSGLYCOSYLASE"/>
    <property type="match status" value="1"/>
</dbReference>
<accession>A0ABW1XMG3</accession>
<dbReference type="SUPFAM" id="SSF53850">
    <property type="entry name" value="Periplasmic binding protein-like II"/>
    <property type="match status" value="1"/>
</dbReference>
<dbReference type="Gene3D" id="1.10.530.10">
    <property type="match status" value="1"/>
</dbReference>
<dbReference type="Pfam" id="PF00497">
    <property type="entry name" value="SBP_bac_3"/>
    <property type="match status" value="1"/>
</dbReference>
<dbReference type="InterPro" id="IPR001638">
    <property type="entry name" value="Solute-binding_3/MltF_N"/>
</dbReference>
<keyword evidence="3 8" id="KW-0732">Signal</keyword>
<dbReference type="InterPro" id="IPR008258">
    <property type="entry name" value="Transglycosylase_SLT_dom_1"/>
</dbReference>
<evidence type="ECO:0000256" key="8">
    <source>
        <dbReference type="HAMAP-Rule" id="MF_02016"/>
    </source>
</evidence>
<dbReference type="RefSeq" id="WP_377148649.1">
    <property type="nucleotide sequence ID" value="NZ_JBHSUS010000001.1"/>
</dbReference>
<dbReference type="Proteomes" id="UP001596364">
    <property type="component" value="Unassembled WGS sequence"/>
</dbReference>
<protein>
    <recommendedName>
        <fullName evidence="8">Membrane-bound lytic murein transglycosylase F</fullName>
        <ecNumber evidence="8">4.2.2.n1</ecNumber>
    </recommendedName>
    <alternativeName>
        <fullName evidence="8">Murein lyase F</fullName>
    </alternativeName>
</protein>
<dbReference type="SMART" id="SM00062">
    <property type="entry name" value="PBPb"/>
    <property type="match status" value="1"/>
</dbReference>
<comment type="caution">
    <text evidence="8">Lacks conserved residue(s) required for the propagation of feature annotation.</text>
</comment>
<sequence length="468" mass="53546" precursor="true">MTSLLRGLLQRLALIFTCAVVLACQPQIKSNALQQVLQQGVLKVGTRYGPTTYYQGPEGPQGFEYELAAGFADYLGVKLEMLPYYNLDELYPQLDSRHVDLIATGLTVNADLHQRFKVGPAYNQVSQKLVFKQGRPWPRTADELDGEIKVVAVSSHASSLRQLQHNFPALQWTETNEQDEEELLQAVLDEDLSFTIADSHTLAVMRWRNPELAIAFTVEEEQPIAWLLSSHQDDSLLAALIDYFGQLRADGRLTALNDKYFGHIQSFDYVDTRRFIEAVEQTLPEYRELFRAESNNLDWRLLAAMSYQESHWNPKARSHTGVRGMMMLTLDTARDLGVKSRLDPRQSIQGGARYFQMQLDRIPERIAQPDRTWFALAAYNAGWGHVEDARILTQRQGGNPDLWVDVKQRLPLLRQKKYYKTLKYGYARGDEAAAYVANIRRYYDTLVWLDENQGIAPEQVPNQALEQD</sequence>
<comment type="similarity">
    <text evidence="8">In the C-terminal section; belongs to the transglycosylase Slt family.</text>
</comment>
<keyword evidence="4 8" id="KW-0472">Membrane</keyword>
<dbReference type="PROSITE" id="PS51257">
    <property type="entry name" value="PROKAR_LIPOPROTEIN"/>
    <property type="match status" value="1"/>
</dbReference>
<comment type="caution">
    <text evidence="10">The sequence shown here is derived from an EMBL/GenBank/DDBJ whole genome shotgun (WGS) entry which is preliminary data.</text>
</comment>
<keyword evidence="6 8" id="KW-0456">Lyase</keyword>
<evidence type="ECO:0000256" key="6">
    <source>
        <dbReference type="ARBA" id="ARBA00023239"/>
    </source>
</evidence>
<dbReference type="Pfam" id="PF01464">
    <property type="entry name" value="SLT"/>
    <property type="match status" value="1"/>
</dbReference>
<dbReference type="CDD" id="cd01009">
    <property type="entry name" value="PBP2_YfhD_N"/>
    <property type="match status" value="1"/>
</dbReference>
<dbReference type="HAMAP" id="MF_02016">
    <property type="entry name" value="MltF"/>
    <property type="match status" value="1"/>
</dbReference>